<dbReference type="GO" id="GO:0009234">
    <property type="term" value="P:menaquinone biosynthetic process"/>
    <property type="evidence" value="ECO:0007669"/>
    <property type="project" value="UniProtKB-UniRule"/>
</dbReference>
<comment type="catalytic activity">
    <reaction evidence="4">
        <text>a 2-demethylmenaquinol + S-adenosyl-L-methionine = a menaquinol + S-adenosyl-L-homocysteine + H(+)</text>
        <dbReference type="Rhea" id="RHEA:42640"/>
        <dbReference type="Rhea" id="RHEA-COMP:9539"/>
        <dbReference type="Rhea" id="RHEA-COMP:9563"/>
        <dbReference type="ChEBI" id="CHEBI:15378"/>
        <dbReference type="ChEBI" id="CHEBI:18151"/>
        <dbReference type="ChEBI" id="CHEBI:55437"/>
        <dbReference type="ChEBI" id="CHEBI:57856"/>
        <dbReference type="ChEBI" id="CHEBI:59789"/>
        <dbReference type="EC" id="2.1.1.163"/>
    </reaction>
</comment>
<feature type="binding site" evidence="4">
    <location>
        <position position="131"/>
    </location>
    <ligand>
        <name>S-adenosyl-L-methionine</name>
        <dbReference type="ChEBI" id="CHEBI:59789"/>
    </ligand>
</feature>
<dbReference type="AlphaFoldDB" id="A0LRH9"/>
<evidence type="ECO:0000256" key="1">
    <source>
        <dbReference type="ARBA" id="ARBA00022603"/>
    </source>
</evidence>
<dbReference type="GO" id="GO:0043770">
    <property type="term" value="F:demethylmenaquinone methyltransferase activity"/>
    <property type="evidence" value="ECO:0007669"/>
    <property type="project" value="UniProtKB-UniRule"/>
</dbReference>
<comment type="similarity">
    <text evidence="4">Belongs to the class I-like SAM-binding methyltransferase superfamily. MenG/UbiE family.</text>
</comment>
<feature type="binding site" evidence="4">
    <location>
        <position position="73"/>
    </location>
    <ligand>
        <name>S-adenosyl-L-methionine</name>
        <dbReference type="ChEBI" id="CHEBI:59789"/>
    </ligand>
</feature>
<keyword evidence="1 4" id="KW-0489">Methyltransferase</keyword>
<dbReference type="NCBIfam" id="TIGR01934">
    <property type="entry name" value="MenG_MenH_UbiE"/>
    <property type="match status" value="1"/>
</dbReference>
<dbReference type="PROSITE" id="PS51608">
    <property type="entry name" value="SAM_MT_UBIE"/>
    <property type="match status" value="1"/>
</dbReference>
<dbReference type="InterPro" id="IPR029063">
    <property type="entry name" value="SAM-dependent_MTases_sf"/>
</dbReference>
<dbReference type="EMBL" id="CP000481">
    <property type="protein sequence ID" value="ABK52039.1"/>
    <property type="molecule type" value="Genomic_DNA"/>
</dbReference>
<reference evidence="5 6" key="1">
    <citation type="journal article" date="2009" name="Genome Res.">
        <title>Complete genome of the cellulolytic thermophile Acidothermus cellulolyticus 11B provides insights into its ecophysiological and evolutionary adaptations.</title>
        <authorList>
            <person name="Barabote R.D."/>
            <person name="Xie G."/>
            <person name="Leu D.H."/>
            <person name="Normand P."/>
            <person name="Necsulea A."/>
            <person name="Daubin V."/>
            <person name="Medigue C."/>
            <person name="Adney W.S."/>
            <person name="Xu X.C."/>
            <person name="Lapidus A."/>
            <person name="Parales R.E."/>
            <person name="Detter C."/>
            <person name="Pujic P."/>
            <person name="Bruce D."/>
            <person name="Lavire C."/>
            <person name="Challacombe J.F."/>
            <person name="Brettin T.S."/>
            <person name="Berry A.M."/>
        </authorList>
    </citation>
    <scope>NUCLEOTIDE SEQUENCE [LARGE SCALE GENOMIC DNA]</scope>
    <source>
        <strain evidence="6">ATCC 43068 / DSM 8971 / 11B</strain>
    </source>
</reference>
<dbReference type="KEGG" id="ace:Acel_0265"/>
<comment type="function">
    <text evidence="4">Methyltransferase required for the conversion of demethylmenaquinol (DMKH2) to menaquinol (MKH2).</text>
</comment>
<feature type="binding site" evidence="4">
    <location>
        <position position="91"/>
    </location>
    <ligand>
        <name>S-adenosyl-L-methionine</name>
        <dbReference type="ChEBI" id="CHEBI:59789"/>
    </ligand>
</feature>
<dbReference type="NCBIfam" id="NF001241">
    <property type="entry name" value="PRK00216.1-2"/>
    <property type="match status" value="1"/>
</dbReference>
<dbReference type="CDD" id="cd02440">
    <property type="entry name" value="AdoMet_MTases"/>
    <property type="match status" value="1"/>
</dbReference>
<keyword evidence="2 4" id="KW-0808">Transferase</keyword>
<organism evidence="5 6">
    <name type="scientific">Acidothermus cellulolyticus (strain ATCC 43068 / DSM 8971 / 11B)</name>
    <dbReference type="NCBI Taxonomy" id="351607"/>
    <lineage>
        <taxon>Bacteria</taxon>
        <taxon>Bacillati</taxon>
        <taxon>Actinomycetota</taxon>
        <taxon>Actinomycetes</taxon>
        <taxon>Acidothermales</taxon>
        <taxon>Acidothermaceae</taxon>
        <taxon>Acidothermus</taxon>
    </lineage>
</organism>
<evidence type="ECO:0000313" key="5">
    <source>
        <dbReference type="EMBL" id="ABK52039.1"/>
    </source>
</evidence>
<dbReference type="SUPFAM" id="SSF53335">
    <property type="entry name" value="S-adenosyl-L-methionine-dependent methyltransferases"/>
    <property type="match status" value="1"/>
</dbReference>
<dbReference type="HOGENOM" id="CLU_037990_0_0_11"/>
<dbReference type="EC" id="2.1.1.163" evidence="4"/>
<dbReference type="InParanoid" id="A0LRH9"/>
<evidence type="ECO:0000256" key="2">
    <source>
        <dbReference type="ARBA" id="ARBA00022679"/>
    </source>
</evidence>
<sequence length="241" mass="26098">MTSGGDPSDGREDQTAVDKDPSSIAAMFDTVARRYDLVNDLLSLGQDRLWRRAVARAVAARPGERVLDLAAGTGTSSLAFTASGASCVACDFSLGMLREGRRRYGSRLVYVAGDALALPFADGVFDVVTMSFGLRNVADVDAALRECLRVARRGGRLVICEFSTPTPRLVRWGYDAYLRLVPVIGARFGSNPGSYRYLAASIRGWPDQRTLATRIAAAGWEKVAWRNLSLGVVSIHRAIKP</sequence>
<name>A0LRH9_ACIC1</name>
<dbReference type="GO" id="GO:0032259">
    <property type="term" value="P:methylation"/>
    <property type="evidence" value="ECO:0007669"/>
    <property type="project" value="UniProtKB-KW"/>
</dbReference>
<dbReference type="FunCoup" id="A0LRH9">
    <property type="interactions" value="367"/>
</dbReference>
<dbReference type="Proteomes" id="UP000008221">
    <property type="component" value="Chromosome"/>
</dbReference>
<protein>
    <recommendedName>
        <fullName evidence="4">Demethylmenaquinone methyltransferase</fullName>
        <ecNumber evidence="4">2.1.1.163</ecNumber>
    </recommendedName>
</protein>
<dbReference type="STRING" id="351607.Acel_0265"/>
<keyword evidence="3 4" id="KW-0949">S-adenosyl-L-methionine</keyword>
<comment type="pathway">
    <text evidence="4">Quinol/quinone metabolism; menaquinone biosynthesis; menaquinol from 1,4-dihydroxy-2-naphthoate: step 2/2.</text>
</comment>
<gene>
    <name evidence="4" type="primary">menG</name>
    <name evidence="5" type="ordered locus">Acel_0265</name>
</gene>
<feature type="binding site" evidence="4">
    <location>
        <begin position="114"/>
        <end position="115"/>
    </location>
    <ligand>
        <name>S-adenosyl-L-methionine</name>
        <dbReference type="ChEBI" id="CHEBI:59789"/>
    </ligand>
</feature>
<evidence type="ECO:0000256" key="3">
    <source>
        <dbReference type="ARBA" id="ARBA00022691"/>
    </source>
</evidence>
<dbReference type="UniPathway" id="UPA00079">
    <property type="reaction ID" value="UER00169"/>
</dbReference>
<dbReference type="InterPro" id="IPR004033">
    <property type="entry name" value="UbiE/COQ5_MeTrFase"/>
</dbReference>
<keyword evidence="4" id="KW-0474">Menaquinone biosynthesis</keyword>
<dbReference type="PANTHER" id="PTHR43591">
    <property type="entry name" value="METHYLTRANSFERASE"/>
    <property type="match status" value="1"/>
</dbReference>
<evidence type="ECO:0000256" key="4">
    <source>
        <dbReference type="HAMAP-Rule" id="MF_01813"/>
    </source>
</evidence>
<evidence type="ECO:0000313" key="6">
    <source>
        <dbReference type="Proteomes" id="UP000008221"/>
    </source>
</evidence>
<dbReference type="Pfam" id="PF01209">
    <property type="entry name" value="Ubie_methyltran"/>
    <property type="match status" value="1"/>
</dbReference>
<dbReference type="HAMAP" id="MF_01813">
    <property type="entry name" value="MenG_UbiE_methyltr"/>
    <property type="match status" value="1"/>
</dbReference>
<proteinExistence type="inferred from homology"/>
<accession>A0LRH9</accession>
<dbReference type="Gene3D" id="3.40.50.150">
    <property type="entry name" value="Vaccinia Virus protein VP39"/>
    <property type="match status" value="1"/>
</dbReference>
<dbReference type="PANTHER" id="PTHR43591:SF24">
    <property type="entry name" value="2-METHOXY-6-POLYPRENYL-1,4-BENZOQUINOL METHYLASE, MITOCHONDRIAL"/>
    <property type="match status" value="1"/>
</dbReference>
<dbReference type="eggNOG" id="COG2226">
    <property type="taxonomic scope" value="Bacteria"/>
</dbReference>
<keyword evidence="6" id="KW-1185">Reference proteome</keyword>